<comment type="caution">
    <text evidence="1">The sequence shown here is derived from an EMBL/GenBank/DDBJ whole genome shotgun (WGS) entry which is preliminary data.</text>
</comment>
<proteinExistence type="predicted"/>
<accession>A0ACB8YC54</accession>
<name>A0ACB8YC54_9ASTR</name>
<gene>
    <name evidence="1" type="ORF">L1987_83095</name>
</gene>
<dbReference type="Proteomes" id="UP001056120">
    <property type="component" value="Linkage Group LG28"/>
</dbReference>
<protein>
    <submittedName>
        <fullName evidence="1">Uncharacterized protein</fullName>
    </submittedName>
</protein>
<keyword evidence="2" id="KW-1185">Reference proteome</keyword>
<reference evidence="2" key="1">
    <citation type="journal article" date="2022" name="Mol. Ecol. Resour.">
        <title>The genomes of chicory, endive, great burdock and yacon provide insights into Asteraceae palaeo-polyploidization history and plant inulin production.</title>
        <authorList>
            <person name="Fan W."/>
            <person name="Wang S."/>
            <person name="Wang H."/>
            <person name="Wang A."/>
            <person name="Jiang F."/>
            <person name="Liu H."/>
            <person name="Zhao H."/>
            <person name="Xu D."/>
            <person name="Zhang Y."/>
        </authorList>
    </citation>
    <scope>NUCLEOTIDE SEQUENCE [LARGE SCALE GENOMIC DNA]</scope>
    <source>
        <strain evidence="2">cv. Yunnan</strain>
    </source>
</reference>
<reference evidence="1 2" key="2">
    <citation type="journal article" date="2022" name="Mol. Ecol. Resour.">
        <title>The genomes of chicory, endive, great burdock and yacon provide insights into Asteraceae paleo-polyploidization history and plant inulin production.</title>
        <authorList>
            <person name="Fan W."/>
            <person name="Wang S."/>
            <person name="Wang H."/>
            <person name="Wang A."/>
            <person name="Jiang F."/>
            <person name="Liu H."/>
            <person name="Zhao H."/>
            <person name="Xu D."/>
            <person name="Zhang Y."/>
        </authorList>
    </citation>
    <scope>NUCLEOTIDE SEQUENCE [LARGE SCALE GENOMIC DNA]</scope>
    <source>
        <strain evidence="2">cv. Yunnan</strain>
        <tissue evidence="1">Leaves</tissue>
    </source>
</reference>
<dbReference type="EMBL" id="CM042045">
    <property type="protein sequence ID" value="KAI3682814.1"/>
    <property type="molecule type" value="Genomic_DNA"/>
</dbReference>
<organism evidence="1 2">
    <name type="scientific">Smallanthus sonchifolius</name>
    <dbReference type="NCBI Taxonomy" id="185202"/>
    <lineage>
        <taxon>Eukaryota</taxon>
        <taxon>Viridiplantae</taxon>
        <taxon>Streptophyta</taxon>
        <taxon>Embryophyta</taxon>
        <taxon>Tracheophyta</taxon>
        <taxon>Spermatophyta</taxon>
        <taxon>Magnoliopsida</taxon>
        <taxon>eudicotyledons</taxon>
        <taxon>Gunneridae</taxon>
        <taxon>Pentapetalae</taxon>
        <taxon>asterids</taxon>
        <taxon>campanulids</taxon>
        <taxon>Asterales</taxon>
        <taxon>Asteraceae</taxon>
        <taxon>Asteroideae</taxon>
        <taxon>Heliantheae alliance</taxon>
        <taxon>Millerieae</taxon>
        <taxon>Smallanthus</taxon>
    </lineage>
</organism>
<sequence>MVTDEPFDSRSGYILQRMRKILRRLLDYFADMGDSSIELIATGSDEYMLIVHALLEVAAHPEYDIASMTFNFCYNLHTYLLERESYVSYGLETLVSLA</sequence>
<evidence type="ECO:0000313" key="2">
    <source>
        <dbReference type="Proteomes" id="UP001056120"/>
    </source>
</evidence>
<evidence type="ECO:0000313" key="1">
    <source>
        <dbReference type="EMBL" id="KAI3682814.1"/>
    </source>
</evidence>